<protein>
    <submittedName>
        <fullName evidence="1">Alpha-1,6-mannanase</fullName>
    </submittedName>
</protein>
<dbReference type="Proteomes" id="UP000306319">
    <property type="component" value="Unassembled WGS sequence"/>
</dbReference>
<accession>A0AC61RJV7</accession>
<dbReference type="EMBL" id="SRYB01000003">
    <property type="protein sequence ID" value="TGY80180.1"/>
    <property type="molecule type" value="Genomic_DNA"/>
</dbReference>
<name>A0AC61RJV7_9BACT</name>
<proteinExistence type="predicted"/>
<evidence type="ECO:0000313" key="2">
    <source>
        <dbReference type="Proteomes" id="UP000306319"/>
    </source>
</evidence>
<gene>
    <name evidence="1" type="ORF">E5331_02770</name>
</gene>
<sequence>MRKIYGTVLMLSAAVGINPVAVMSQGDSRHYAAMSEETLDSIYSRYGIPGTGLLRENYPFDSGYKAGYLAGDDGVQGNPYSYLWPFSGTLSAVSAIYEATSDKKWLQVLDERVMPGLEMYADEKRIPPAYASYVNTAAQSDRFYDDNIWLGIDFVDLYNSTKDAIWLHRAQKIWEFIECGTDDVLGGGIYWCEQKKGSKNTCSNAPGAVLALKLYGATSDKRYLEKGRRLYDWTKRNLQDPEDGLYFDNINLKGEIGRSKFAYNTGQMIEAAVLLYRHTGKKGYLREAERVAESGYRHFFNGGEGLDEKGSFRLLNPRDVWFSAVMMRGYAALERVNHNPVYMDAFCRNLDYVWRNMRDASTGLVDSDWSGTVKDEKKWLLTQAAYSEMLARAAYYRKSNNHQHQ</sequence>
<keyword evidence="2" id="KW-1185">Reference proteome</keyword>
<evidence type="ECO:0000313" key="1">
    <source>
        <dbReference type="EMBL" id="TGY80180.1"/>
    </source>
</evidence>
<comment type="caution">
    <text evidence="1">The sequence shown here is derived from an EMBL/GenBank/DDBJ whole genome shotgun (WGS) entry which is preliminary data.</text>
</comment>
<organism evidence="1 2">
    <name type="scientific">Lepagella muris</name>
    <dbReference type="NCBI Taxonomy" id="3032870"/>
    <lineage>
        <taxon>Bacteria</taxon>
        <taxon>Pseudomonadati</taxon>
        <taxon>Bacteroidota</taxon>
        <taxon>Bacteroidia</taxon>
        <taxon>Bacteroidales</taxon>
        <taxon>Muribaculaceae</taxon>
        <taxon>Lepagella</taxon>
    </lineage>
</organism>
<reference evidence="1" key="1">
    <citation type="submission" date="2019-04" db="EMBL/GenBank/DDBJ databases">
        <title>Microbes associate with the intestines of laboratory mice.</title>
        <authorList>
            <person name="Navarre W."/>
            <person name="Wong E."/>
            <person name="Huang K."/>
            <person name="Tropini C."/>
            <person name="Ng K."/>
            <person name="Yu B."/>
        </authorList>
    </citation>
    <scope>NUCLEOTIDE SEQUENCE</scope>
    <source>
        <strain evidence="1">NM04_E33</strain>
    </source>
</reference>